<reference evidence="9" key="1">
    <citation type="journal article" date="2019" name="Int. J. Syst. Evol. Microbiol.">
        <title>The Global Catalogue of Microorganisms (GCM) 10K type strain sequencing project: providing services to taxonomists for standard genome sequencing and annotation.</title>
        <authorList>
            <consortium name="The Broad Institute Genomics Platform"/>
            <consortium name="The Broad Institute Genome Sequencing Center for Infectious Disease"/>
            <person name="Wu L."/>
            <person name="Ma J."/>
        </authorList>
    </citation>
    <scope>NUCLEOTIDE SEQUENCE [LARGE SCALE GENOMIC DNA]</scope>
    <source>
        <strain evidence="9">CCUG 49571</strain>
    </source>
</reference>
<keyword evidence="3" id="KW-0804">Transcription</keyword>
<feature type="domain" description="HTH araC/xylS-type" evidence="6">
    <location>
        <begin position="409"/>
        <end position="507"/>
    </location>
</feature>
<dbReference type="InterPro" id="IPR001789">
    <property type="entry name" value="Sig_transdc_resp-reg_receiver"/>
</dbReference>
<dbReference type="CDD" id="cd17536">
    <property type="entry name" value="REC_YesN-like"/>
    <property type="match status" value="1"/>
</dbReference>
<dbReference type="InterPro" id="IPR018062">
    <property type="entry name" value="HTH_AraC-typ_CS"/>
</dbReference>
<dbReference type="InterPro" id="IPR020449">
    <property type="entry name" value="Tscrpt_reg_AraC-type_HTH"/>
</dbReference>
<keyword evidence="4" id="KW-0597">Phosphoprotein</keyword>
<evidence type="ECO:0000256" key="2">
    <source>
        <dbReference type="ARBA" id="ARBA00023125"/>
    </source>
</evidence>
<dbReference type="EMBL" id="JBHSEP010000006">
    <property type="protein sequence ID" value="MFC4598713.1"/>
    <property type="molecule type" value="Genomic_DNA"/>
</dbReference>
<dbReference type="Pfam" id="PF12833">
    <property type="entry name" value="HTH_18"/>
    <property type="match status" value="1"/>
</dbReference>
<dbReference type="SUPFAM" id="SSF52172">
    <property type="entry name" value="CheY-like"/>
    <property type="match status" value="1"/>
</dbReference>
<dbReference type="PROSITE" id="PS01124">
    <property type="entry name" value="HTH_ARAC_FAMILY_2"/>
    <property type="match status" value="1"/>
</dbReference>
<evidence type="ECO:0000256" key="4">
    <source>
        <dbReference type="PROSITE-ProRule" id="PRU00169"/>
    </source>
</evidence>
<dbReference type="Proteomes" id="UP001596028">
    <property type="component" value="Unassembled WGS sequence"/>
</dbReference>
<dbReference type="SMART" id="SM00448">
    <property type="entry name" value="REC"/>
    <property type="match status" value="1"/>
</dbReference>
<dbReference type="RefSeq" id="WP_378095241.1">
    <property type="nucleotide sequence ID" value="NZ_JBHSEP010000006.1"/>
</dbReference>
<dbReference type="Gene3D" id="1.10.10.60">
    <property type="entry name" value="Homeodomain-like"/>
    <property type="match status" value="2"/>
</dbReference>
<dbReference type="InterPro" id="IPR018060">
    <property type="entry name" value="HTH_AraC"/>
</dbReference>
<dbReference type="InterPro" id="IPR041522">
    <property type="entry name" value="CdaR_GGDEF"/>
</dbReference>
<dbReference type="InterPro" id="IPR011006">
    <property type="entry name" value="CheY-like_superfamily"/>
</dbReference>
<dbReference type="Gene3D" id="3.40.50.2300">
    <property type="match status" value="1"/>
</dbReference>
<keyword evidence="1" id="KW-0805">Transcription regulation</keyword>
<accession>A0ABV9F9T3</accession>
<keyword evidence="9" id="KW-1185">Reference proteome</keyword>
<dbReference type="Pfam" id="PF00072">
    <property type="entry name" value="Response_reg"/>
    <property type="match status" value="1"/>
</dbReference>
<feature type="modified residue" description="4-aspartylphosphate" evidence="4">
    <location>
        <position position="54"/>
    </location>
</feature>
<gene>
    <name evidence="8" type="ORF">ACFO3S_10740</name>
</gene>
<proteinExistence type="predicted"/>
<keyword evidence="5" id="KW-0175">Coiled coil</keyword>
<organism evidence="8 9">
    <name type="scientific">Cohnella hongkongensis</name>
    <dbReference type="NCBI Taxonomy" id="178337"/>
    <lineage>
        <taxon>Bacteria</taxon>
        <taxon>Bacillati</taxon>
        <taxon>Bacillota</taxon>
        <taxon>Bacilli</taxon>
        <taxon>Bacillales</taxon>
        <taxon>Paenibacillaceae</taxon>
        <taxon>Cohnella</taxon>
    </lineage>
</organism>
<dbReference type="PANTHER" id="PTHR43280:SF2">
    <property type="entry name" value="HTH-TYPE TRANSCRIPTIONAL REGULATOR EXSA"/>
    <property type="match status" value="1"/>
</dbReference>
<evidence type="ECO:0000256" key="3">
    <source>
        <dbReference type="ARBA" id="ARBA00023163"/>
    </source>
</evidence>
<feature type="domain" description="Response regulatory" evidence="7">
    <location>
        <begin position="3"/>
        <end position="119"/>
    </location>
</feature>
<dbReference type="InterPro" id="IPR009057">
    <property type="entry name" value="Homeodomain-like_sf"/>
</dbReference>
<evidence type="ECO:0000259" key="6">
    <source>
        <dbReference type="PROSITE" id="PS01124"/>
    </source>
</evidence>
<dbReference type="PROSITE" id="PS00041">
    <property type="entry name" value="HTH_ARAC_FAMILY_1"/>
    <property type="match status" value="1"/>
</dbReference>
<dbReference type="Pfam" id="PF17853">
    <property type="entry name" value="GGDEF_2"/>
    <property type="match status" value="1"/>
</dbReference>
<dbReference type="SMART" id="SM00342">
    <property type="entry name" value="HTH_ARAC"/>
    <property type="match status" value="1"/>
</dbReference>
<keyword evidence="2" id="KW-0238">DNA-binding</keyword>
<evidence type="ECO:0000259" key="7">
    <source>
        <dbReference type="PROSITE" id="PS50110"/>
    </source>
</evidence>
<dbReference type="SUPFAM" id="SSF46689">
    <property type="entry name" value="Homeodomain-like"/>
    <property type="match status" value="2"/>
</dbReference>
<evidence type="ECO:0000256" key="5">
    <source>
        <dbReference type="SAM" id="Coils"/>
    </source>
</evidence>
<evidence type="ECO:0000313" key="9">
    <source>
        <dbReference type="Proteomes" id="UP001596028"/>
    </source>
</evidence>
<evidence type="ECO:0000256" key="1">
    <source>
        <dbReference type="ARBA" id="ARBA00023015"/>
    </source>
</evidence>
<dbReference type="PANTHER" id="PTHR43280">
    <property type="entry name" value="ARAC-FAMILY TRANSCRIPTIONAL REGULATOR"/>
    <property type="match status" value="1"/>
</dbReference>
<name>A0ABV9F9T3_9BACL</name>
<evidence type="ECO:0000313" key="8">
    <source>
        <dbReference type="EMBL" id="MFC4598713.1"/>
    </source>
</evidence>
<feature type="coiled-coil region" evidence="5">
    <location>
        <begin position="112"/>
        <end position="142"/>
    </location>
</feature>
<sequence length="513" mass="58449">MIKLLIVDDEQIEREGLRAILGRSYPGLEIAEAKNGRLALRMAEEWRPDVVLMDIRMPGMSGLEAVERIQAVRPEVKFVMVTAYDTFEYARSAIKLGVKDYLLKPSKAADIVETVGKVLKEIEEERQSQEEERLQRDALRRTMPLVETDVVTQLLFDHVHDVHLDELIGLLGSRTTNERFAMIVLLPPGSESRYPAVKEKIRKAGSGWVGAMYGRQIPIVAFRDPGLSFRSQAIALARELLSAAGAESGAGWFVGIGGVCASLSQIRQSYQEALIASANSSLPVKYRFYEDVPLLGAVRDGSYAKQREKRFFEHIRLGQWERIEADVLNFVRSCENEGADLLQAQQRVLELLWIVSRVMLEMGVETDTPIYSFQAQDYRQLIAEAGLLVERMRQAHEERQAALEPDTVRLIERYIAEHSHEDITLEAIGRRFDLSPYSISKMFKEQLGVNYIDFLTECRIDKAKRLMTDPDKSLKEITFEVGYHDPNYFSKVFRKTCGVTPTEYRRTLPVRRG</sequence>
<comment type="caution">
    <text evidence="8">The sequence shown here is derived from an EMBL/GenBank/DDBJ whole genome shotgun (WGS) entry which is preliminary data.</text>
</comment>
<dbReference type="PROSITE" id="PS50110">
    <property type="entry name" value="RESPONSE_REGULATORY"/>
    <property type="match status" value="1"/>
</dbReference>
<protein>
    <submittedName>
        <fullName evidence="8">Response regulator</fullName>
    </submittedName>
</protein>
<dbReference type="PRINTS" id="PR00032">
    <property type="entry name" value="HTHARAC"/>
</dbReference>